<organism evidence="1 2">
    <name type="scientific">Moraxella catarrhalis</name>
    <name type="common">Branhamella catarrhalis</name>
    <dbReference type="NCBI Taxonomy" id="480"/>
    <lineage>
        <taxon>Bacteria</taxon>
        <taxon>Pseudomonadati</taxon>
        <taxon>Pseudomonadota</taxon>
        <taxon>Gammaproteobacteria</taxon>
        <taxon>Moraxellales</taxon>
        <taxon>Moraxellaceae</taxon>
        <taxon>Moraxella</taxon>
    </lineage>
</organism>
<gene>
    <name evidence="1" type="ORF">EJK54_1421</name>
</gene>
<dbReference type="EMBL" id="RYER01000019">
    <property type="protein sequence ID" value="RUO15591.1"/>
    <property type="molecule type" value="Genomic_DNA"/>
</dbReference>
<dbReference type="Proteomes" id="UP000268436">
    <property type="component" value="Unassembled WGS sequence"/>
</dbReference>
<reference evidence="1 2" key="1">
    <citation type="submission" date="2018-12" db="EMBL/GenBank/DDBJ databases">
        <title>Persistence of Moraxella catarrhalis in Chronic Obstructive Pulmonary Disease and Regulation of the Hag/MID Adhesin.</title>
        <authorList>
            <person name="Murphy T."/>
            <person name="Zhao X."/>
            <person name="Vyas G."/>
            <person name="Aluvathingal J."/>
            <person name="Nadendla S."/>
            <person name="Tallon L."/>
            <person name="Tettelin H."/>
        </authorList>
    </citation>
    <scope>NUCLEOTIDE SEQUENCE [LARGE SCALE GENOMIC DNA]</scope>
    <source>
        <strain evidence="1 2">173P27B1</strain>
    </source>
</reference>
<sequence length="129" mass="14194">MTGKLIKTAKNTVCQVALGLGICVNDAHSTMIFQSVGVFGEPVFSQIAPIGKPSTAIKVHYFSVPKNHQNTQACHYLKTNLNTLKSGGVIYEIGENGQQTKLTHDRIQQKIHHIQTAIDNHCRNSVYAH</sequence>
<keyword evidence="2" id="KW-1185">Reference proteome</keyword>
<proteinExistence type="predicted"/>
<comment type="caution">
    <text evidence="1">The sequence shown here is derived from an EMBL/GenBank/DDBJ whole genome shotgun (WGS) entry which is preliminary data.</text>
</comment>
<evidence type="ECO:0000313" key="2">
    <source>
        <dbReference type="Proteomes" id="UP000268436"/>
    </source>
</evidence>
<accession>A0ABY0BJQ0</accession>
<dbReference type="RefSeq" id="WP_126739544.1">
    <property type="nucleotide sequence ID" value="NZ_RYEQ01000011.1"/>
</dbReference>
<protein>
    <submittedName>
        <fullName evidence="1">Uncharacterized protein</fullName>
    </submittedName>
</protein>
<evidence type="ECO:0000313" key="1">
    <source>
        <dbReference type="EMBL" id="RUO15591.1"/>
    </source>
</evidence>
<name>A0ABY0BJQ0_MORCA</name>